<reference evidence="10" key="1">
    <citation type="submission" date="2025-08" db="UniProtKB">
        <authorList>
            <consortium name="RefSeq"/>
        </authorList>
    </citation>
    <scope>IDENTIFICATION</scope>
    <source>
        <tissue evidence="10">Whole organism</tissue>
    </source>
</reference>
<dbReference type="GO" id="GO:0008061">
    <property type="term" value="F:chitin binding"/>
    <property type="evidence" value="ECO:0007669"/>
    <property type="project" value="UniProtKB-KW"/>
</dbReference>
<keyword evidence="1" id="KW-0147">Chitin-binding</keyword>
<feature type="compositionally biased region" description="Gly residues" evidence="6">
    <location>
        <begin position="322"/>
        <end position="332"/>
    </location>
</feature>
<dbReference type="GO" id="GO:0005576">
    <property type="term" value="C:extracellular region"/>
    <property type="evidence" value="ECO:0007669"/>
    <property type="project" value="InterPro"/>
</dbReference>
<evidence type="ECO:0000256" key="6">
    <source>
        <dbReference type="SAM" id="MobiDB-lite"/>
    </source>
</evidence>
<feature type="compositionally biased region" description="Low complexity" evidence="6">
    <location>
        <begin position="276"/>
        <end position="291"/>
    </location>
</feature>
<dbReference type="InterPro" id="IPR036508">
    <property type="entry name" value="Chitin-bd_dom_sf"/>
</dbReference>
<feature type="compositionally biased region" description="Low complexity" evidence="6">
    <location>
        <begin position="182"/>
        <end position="192"/>
    </location>
</feature>
<evidence type="ECO:0000256" key="5">
    <source>
        <dbReference type="ARBA" id="ARBA00023180"/>
    </source>
</evidence>
<keyword evidence="5" id="KW-0325">Glycoprotein</keyword>
<proteinExistence type="predicted"/>
<dbReference type="OrthoDB" id="6020543at2759"/>
<protein>
    <submittedName>
        <fullName evidence="10">Protein transport protein SEC31</fullName>
    </submittedName>
</protein>
<keyword evidence="3" id="KW-0677">Repeat</keyword>
<gene>
    <name evidence="10" type="primary">LOC108668967</name>
</gene>
<dbReference type="PANTHER" id="PTHR23301:SF0">
    <property type="entry name" value="CHITIN-BINDING TYPE-2 DOMAIN-CONTAINING PROTEIN-RELATED"/>
    <property type="match status" value="1"/>
</dbReference>
<dbReference type="Pfam" id="PF01607">
    <property type="entry name" value="CBM_14"/>
    <property type="match status" value="1"/>
</dbReference>
<feature type="chain" id="PRO_5034510094" evidence="7">
    <location>
        <begin position="24"/>
        <end position="503"/>
    </location>
</feature>
<feature type="signal peptide" evidence="7">
    <location>
        <begin position="1"/>
        <end position="23"/>
    </location>
</feature>
<evidence type="ECO:0000256" key="3">
    <source>
        <dbReference type="ARBA" id="ARBA00022737"/>
    </source>
</evidence>
<organism evidence="9 10">
    <name type="scientific">Hyalella azteca</name>
    <name type="common">Amphipod</name>
    <dbReference type="NCBI Taxonomy" id="294128"/>
    <lineage>
        <taxon>Eukaryota</taxon>
        <taxon>Metazoa</taxon>
        <taxon>Ecdysozoa</taxon>
        <taxon>Arthropoda</taxon>
        <taxon>Crustacea</taxon>
        <taxon>Multicrustacea</taxon>
        <taxon>Malacostraca</taxon>
        <taxon>Eumalacostraca</taxon>
        <taxon>Peracarida</taxon>
        <taxon>Amphipoda</taxon>
        <taxon>Senticaudata</taxon>
        <taxon>Talitrida</taxon>
        <taxon>Talitroidea</taxon>
        <taxon>Hyalellidae</taxon>
        <taxon>Hyalella</taxon>
    </lineage>
</organism>
<dbReference type="PANTHER" id="PTHR23301">
    <property type="entry name" value="CHITIN BINDING PERITROPHIN-A"/>
    <property type="match status" value="1"/>
</dbReference>
<dbReference type="InterPro" id="IPR051940">
    <property type="entry name" value="Chitin_bind-dev_reg"/>
</dbReference>
<dbReference type="PROSITE" id="PS50940">
    <property type="entry name" value="CHIT_BIND_II"/>
    <property type="match status" value="1"/>
</dbReference>
<evidence type="ECO:0000256" key="1">
    <source>
        <dbReference type="ARBA" id="ARBA00022669"/>
    </source>
</evidence>
<sequence>MTALNNMKHAAAQLLLLATAVSAGFLPTFDFFATHGPLVPQFYHVYPNPVVATPVVDQGRSSATLPCPSEGFFAHPTNCSRFYRCVDYAGTGQYFSPYEFQCPAGQVFLAVGKNTCVPGNCPGSSGLVSQVPPSGYDPHQQIFMDVPTPAGAVIPIDGTVAVPVGGGSAVVPVGGAYPQPGQVGAQPGQVGQISGPVSAAGAQTGLYPQPGGSSPSVGTVPVGSFPPAGSAYPQPSGSSPPVGTVPVGSFPPAGSTYPQPGSAGAIGSPEGGPSNTVPVPVTVGVVQPQPGAGEGAYPPPGAAGATGTTSVGPGATYPPPGGDGGAAAGGSGDATEGSGAAAGGGAYPGAAAGGACPARYVQSATYCNVYEPCPKEGIQYVCVTLNGQELVFDQARQMCTYRDQVDVCNGKAMLPSLFRSTLNVFDQQPTLQELSVPIAINNQDLPVFYTAREFQPFFSEQVFPSFSPGQAFPTFDQNFNVQAVGSPNHGTAFIAGPSAFFRR</sequence>
<evidence type="ECO:0000313" key="10">
    <source>
        <dbReference type="RefSeq" id="XP_018011733.1"/>
    </source>
</evidence>
<evidence type="ECO:0000256" key="7">
    <source>
        <dbReference type="SAM" id="SignalP"/>
    </source>
</evidence>
<dbReference type="Gene3D" id="2.170.140.10">
    <property type="entry name" value="Chitin binding domain"/>
    <property type="match status" value="1"/>
</dbReference>
<dbReference type="InterPro" id="IPR002557">
    <property type="entry name" value="Chitin-bd_dom"/>
</dbReference>
<feature type="compositionally biased region" description="Low complexity" evidence="6">
    <location>
        <begin position="208"/>
        <end position="252"/>
    </location>
</feature>
<name>A0A8B7NDR0_HYAAZ</name>
<feature type="region of interest" description="Disordered" evidence="6">
    <location>
        <begin position="182"/>
        <end position="341"/>
    </location>
</feature>
<dbReference type="KEGG" id="hazt:108668967"/>
<feature type="domain" description="Chitin-binding type-2" evidence="8">
    <location>
        <begin position="64"/>
        <end position="116"/>
    </location>
</feature>
<dbReference type="Proteomes" id="UP000694843">
    <property type="component" value="Unplaced"/>
</dbReference>
<dbReference type="AlphaFoldDB" id="A0A8B7NDR0"/>
<keyword evidence="4" id="KW-1015">Disulfide bond</keyword>
<dbReference type="SMART" id="SM00494">
    <property type="entry name" value="ChtBD2"/>
    <property type="match status" value="2"/>
</dbReference>
<evidence type="ECO:0000256" key="2">
    <source>
        <dbReference type="ARBA" id="ARBA00022729"/>
    </source>
</evidence>
<evidence type="ECO:0000256" key="4">
    <source>
        <dbReference type="ARBA" id="ARBA00023157"/>
    </source>
</evidence>
<keyword evidence="9" id="KW-1185">Reference proteome</keyword>
<accession>A0A8B7NDR0</accession>
<evidence type="ECO:0000259" key="8">
    <source>
        <dbReference type="PROSITE" id="PS50940"/>
    </source>
</evidence>
<dbReference type="GeneID" id="108668967"/>
<dbReference type="RefSeq" id="XP_018011733.1">
    <property type="nucleotide sequence ID" value="XM_018156244.1"/>
</dbReference>
<dbReference type="SUPFAM" id="SSF57625">
    <property type="entry name" value="Invertebrate chitin-binding proteins"/>
    <property type="match status" value="1"/>
</dbReference>
<evidence type="ECO:0000313" key="9">
    <source>
        <dbReference type="Proteomes" id="UP000694843"/>
    </source>
</evidence>
<keyword evidence="2 7" id="KW-0732">Signal</keyword>
<feature type="compositionally biased region" description="Low complexity" evidence="6">
    <location>
        <begin position="302"/>
        <end position="315"/>
    </location>
</feature>